<protein>
    <submittedName>
        <fullName evidence="1">Uncharacterized protein</fullName>
    </submittedName>
</protein>
<name>A0A9Q0KG28_9MAGN</name>
<reference evidence="1" key="1">
    <citation type="journal article" date="2023" name="Plant J.">
        <title>The genome of the king protea, Protea cynaroides.</title>
        <authorList>
            <person name="Chang J."/>
            <person name="Duong T.A."/>
            <person name="Schoeman C."/>
            <person name="Ma X."/>
            <person name="Roodt D."/>
            <person name="Barker N."/>
            <person name="Li Z."/>
            <person name="Van de Peer Y."/>
            <person name="Mizrachi E."/>
        </authorList>
    </citation>
    <scope>NUCLEOTIDE SEQUENCE</scope>
    <source>
        <tissue evidence="1">Young leaves</tissue>
    </source>
</reference>
<accession>A0A9Q0KG28</accession>
<evidence type="ECO:0000313" key="2">
    <source>
        <dbReference type="Proteomes" id="UP001141806"/>
    </source>
</evidence>
<evidence type="ECO:0000313" key="1">
    <source>
        <dbReference type="EMBL" id="KAJ4969646.1"/>
    </source>
</evidence>
<organism evidence="1 2">
    <name type="scientific">Protea cynaroides</name>
    <dbReference type="NCBI Taxonomy" id="273540"/>
    <lineage>
        <taxon>Eukaryota</taxon>
        <taxon>Viridiplantae</taxon>
        <taxon>Streptophyta</taxon>
        <taxon>Embryophyta</taxon>
        <taxon>Tracheophyta</taxon>
        <taxon>Spermatophyta</taxon>
        <taxon>Magnoliopsida</taxon>
        <taxon>Proteales</taxon>
        <taxon>Proteaceae</taxon>
        <taxon>Protea</taxon>
    </lineage>
</organism>
<proteinExistence type="predicted"/>
<dbReference type="AlphaFoldDB" id="A0A9Q0KG28"/>
<comment type="caution">
    <text evidence="1">The sequence shown here is derived from an EMBL/GenBank/DDBJ whole genome shotgun (WGS) entry which is preliminary data.</text>
</comment>
<sequence length="103" mass="11998">MPNAIGDEIGRSEENQIFYCGSDRSDIFERESLFRCDDDPYLLKKQRSINEKISFSPSSSSSSNYSRRPRFRRCLWGRTPRWVEFWRNSSSSSSSSAEIKGKL</sequence>
<dbReference type="Proteomes" id="UP001141806">
    <property type="component" value="Unassembled WGS sequence"/>
</dbReference>
<keyword evidence="2" id="KW-1185">Reference proteome</keyword>
<dbReference type="EMBL" id="JAMYWD010000005">
    <property type="protein sequence ID" value="KAJ4969646.1"/>
    <property type="molecule type" value="Genomic_DNA"/>
</dbReference>
<gene>
    <name evidence="1" type="ORF">NE237_002745</name>
</gene>